<evidence type="ECO:0000256" key="3">
    <source>
        <dbReference type="ARBA" id="ARBA00022692"/>
    </source>
</evidence>
<feature type="transmembrane region" description="Helical" evidence="7">
    <location>
        <begin position="230"/>
        <end position="250"/>
    </location>
</feature>
<feature type="transmembrane region" description="Helical" evidence="7">
    <location>
        <begin position="25"/>
        <end position="42"/>
    </location>
</feature>
<keyword evidence="5 7" id="KW-0472">Membrane</keyword>
<evidence type="ECO:0000259" key="8">
    <source>
        <dbReference type="Pfam" id="PF00324"/>
    </source>
</evidence>
<evidence type="ECO:0000256" key="2">
    <source>
        <dbReference type="ARBA" id="ARBA00022448"/>
    </source>
</evidence>
<evidence type="ECO:0000256" key="6">
    <source>
        <dbReference type="SAM" id="MobiDB-lite"/>
    </source>
</evidence>
<evidence type="ECO:0000256" key="5">
    <source>
        <dbReference type="ARBA" id="ARBA00023136"/>
    </source>
</evidence>
<keyword evidence="3 7" id="KW-0812">Transmembrane</keyword>
<protein>
    <submittedName>
        <fullName evidence="9">Lysine-specific permease</fullName>
    </submittedName>
</protein>
<name>A0AA40D3K9_9PEZI</name>
<feature type="region of interest" description="Disordered" evidence="6">
    <location>
        <begin position="600"/>
        <end position="635"/>
    </location>
</feature>
<keyword evidence="10" id="KW-1185">Reference proteome</keyword>
<dbReference type="PIRSF" id="PIRSF006060">
    <property type="entry name" value="AA_transporter"/>
    <property type="match status" value="1"/>
</dbReference>
<evidence type="ECO:0000256" key="1">
    <source>
        <dbReference type="ARBA" id="ARBA00004141"/>
    </source>
</evidence>
<dbReference type="EMBL" id="JAUJDW010000007">
    <property type="protein sequence ID" value="KAK0661805.1"/>
    <property type="molecule type" value="Genomic_DNA"/>
</dbReference>
<keyword evidence="4 7" id="KW-1133">Transmembrane helix</keyword>
<gene>
    <name evidence="9" type="primary">LYP1</name>
    <name evidence="9" type="ORF">DIS24_g2281</name>
</gene>
<feature type="transmembrane region" description="Helical" evidence="7">
    <location>
        <begin position="270"/>
        <end position="289"/>
    </location>
</feature>
<comment type="caution">
    <text evidence="9">The sequence shown here is derived from an EMBL/GenBank/DDBJ whole genome shotgun (WGS) entry which is preliminary data.</text>
</comment>
<feature type="transmembrane region" description="Helical" evidence="7">
    <location>
        <begin position="421"/>
        <end position="439"/>
    </location>
</feature>
<feature type="transmembrane region" description="Helical" evidence="7">
    <location>
        <begin position="54"/>
        <end position="79"/>
    </location>
</feature>
<evidence type="ECO:0000313" key="10">
    <source>
        <dbReference type="Proteomes" id="UP001175001"/>
    </source>
</evidence>
<feature type="transmembrane region" description="Helical" evidence="7">
    <location>
        <begin position="515"/>
        <end position="535"/>
    </location>
</feature>
<organism evidence="9 10">
    <name type="scientific">Lasiodiplodia hormozganensis</name>
    <dbReference type="NCBI Taxonomy" id="869390"/>
    <lineage>
        <taxon>Eukaryota</taxon>
        <taxon>Fungi</taxon>
        <taxon>Dikarya</taxon>
        <taxon>Ascomycota</taxon>
        <taxon>Pezizomycotina</taxon>
        <taxon>Dothideomycetes</taxon>
        <taxon>Dothideomycetes incertae sedis</taxon>
        <taxon>Botryosphaeriales</taxon>
        <taxon>Botryosphaeriaceae</taxon>
        <taxon>Lasiodiplodia</taxon>
    </lineage>
</organism>
<dbReference type="GO" id="GO:0016020">
    <property type="term" value="C:membrane"/>
    <property type="evidence" value="ECO:0007669"/>
    <property type="project" value="UniProtKB-SubCell"/>
</dbReference>
<feature type="transmembrane region" description="Helical" evidence="7">
    <location>
        <begin position="451"/>
        <end position="472"/>
    </location>
</feature>
<feature type="domain" description="Amino acid permease/ SLC12A" evidence="8">
    <location>
        <begin position="27"/>
        <end position="575"/>
    </location>
</feature>
<evidence type="ECO:0000256" key="7">
    <source>
        <dbReference type="SAM" id="Phobius"/>
    </source>
</evidence>
<evidence type="ECO:0000256" key="4">
    <source>
        <dbReference type="ARBA" id="ARBA00022989"/>
    </source>
</evidence>
<comment type="subcellular location">
    <subcellularLocation>
        <location evidence="1">Membrane</location>
        <topology evidence="1">Multi-pass membrane protein</topology>
    </subcellularLocation>
</comment>
<proteinExistence type="predicted"/>
<dbReference type="InterPro" id="IPR004841">
    <property type="entry name" value="AA-permease/SLC12A_dom"/>
</dbReference>
<evidence type="ECO:0000313" key="9">
    <source>
        <dbReference type="EMBL" id="KAK0661805.1"/>
    </source>
</evidence>
<dbReference type="GO" id="GO:0055085">
    <property type="term" value="P:transmembrane transport"/>
    <property type="evidence" value="ECO:0007669"/>
    <property type="project" value="InterPro"/>
</dbReference>
<feature type="transmembrane region" description="Helical" evidence="7">
    <location>
        <begin position="555"/>
        <end position="571"/>
    </location>
</feature>
<feature type="transmembrane region" description="Helical" evidence="7">
    <location>
        <begin position="175"/>
        <end position="200"/>
    </location>
</feature>
<dbReference type="AlphaFoldDB" id="A0AA40D3K9"/>
<dbReference type="Proteomes" id="UP001175001">
    <property type="component" value="Unassembled WGS sequence"/>
</dbReference>
<feature type="transmembrane region" description="Helical" evidence="7">
    <location>
        <begin position="99"/>
        <end position="126"/>
    </location>
</feature>
<accession>A0AA40D3K9</accession>
<keyword evidence="2" id="KW-0813">Transport</keyword>
<dbReference type="PANTHER" id="PTHR43495">
    <property type="entry name" value="GABA PERMEASE"/>
    <property type="match status" value="1"/>
</dbReference>
<dbReference type="Pfam" id="PF00324">
    <property type="entry name" value="AA_permease"/>
    <property type="match status" value="1"/>
</dbReference>
<feature type="transmembrane region" description="Helical" evidence="7">
    <location>
        <begin position="138"/>
        <end position="155"/>
    </location>
</feature>
<dbReference type="Gene3D" id="1.20.1740.10">
    <property type="entry name" value="Amino acid/polyamine transporter I"/>
    <property type="match status" value="1"/>
</dbReference>
<dbReference type="PANTHER" id="PTHR43495:SF5">
    <property type="entry name" value="GAMMA-AMINOBUTYRIC ACID PERMEASE"/>
    <property type="match status" value="1"/>
</dbReference>
<sequence>MPTNLEGGLRRSPHATPLKRELGRWQIFMITISTIIGIGFITRGGEILAFGGPATVLLSFAFVGLVAVAVMEGISEMVVTWPISNPMVEFVRRFVDRDFAVVVCVAYWYTWAITFAALISTAGGIVKYWNDSRVAETLVYVLCPLLVFFINFNTVRASGLQPPNHRSMLISFQLFGYIELFGGVLKLLILFMIFVIMLCLKSGVSWADPPCHNYITDGFKDTPEVGSSRGILVLIGINLAVYPFLGVESVTMTAFEAKDTRELKPPAKNISFIVLFVYMVSIISMLLNVQSDDRYLMVYYKQWNQTGDNTFCSSTTSAAAASSPTPALNFLLRPRAENAVNNATRLMPVIATDNFHVAHLGGAVNACLLYSAFSAANSALFVASRTLYGLGSSIQRDEPSRVLRFLATFGRVDGNGVPARAIIGSMFFAWVPFVSLGDADTSTGTDNMQDILQSVGTTSCILVWASQALAFLRYHWWLRRHHTELKGQYRKFDRWVAESGGGGRGLSWLEFAQPWLAWFALVASLVILFVFASAGLWSENERAREELVVKTLDQYLGPGLLLVMFVGLKIVKRRWWVRLGDWDELRETLNDLNELVMPSSAPTEEVRHNGSLGQHSGSDGGEMFELRANGEATRT</sequence>
<reference evidence="9" key="1">
    <citation type="submission" date="2023-06" db="EMBL/GenBank/DDBJ databases">
        <title>Multi-omics analyses reveal the molecular pathogenesis toolkit of Lasiodiplodia hormozganensis, a cross-kingdom pathogen.</title>
        <authorList>
            <person name="Felix C."/>
            <person name="Meneses R."/>
            <person name="Goncalves M.F.M."/>
            <person name="Tilleman L."/>
            <person name="Duarte A.S."/>
            <person name="Jorrin-Novo J.V."/>
            <person name="Van De Peer Y."/>
            <person name="Deforce D."/>
            <person name="Van Nieuwerburgh F."/>
            <person name="Esteves A.C."/>
            <person name="Alves A."/>
        </authorList>
    </citation>
    <scope>NUCLEOTIDE SEQUENCE</scope>
    <source>
        <strain evidence="9">CBS 339.90</strain>
    </source>
</reference>